<dbReference type="EnsemblFungi" id="MAPG_07444T0">
    <property type="protein sequence ID" value="MAPG_07444T0"/>
    <property type="gene ID" value="MAPG_07444"/>
</dbReference>
<keyword evidence="10" id="KW-1185">Reference proteome</keyword>
<keyword evidence="3 6" id="KW-1133">Transmembrane helix</keyword>
<feature type="transmembrane region" description="Helical" evidence="6">
    <location>
        <begin position="212"/>
        <end position="229"/>
    </location>
</feature>
<dbReference type="eggNOG" id="KOG4711">
    <property type="taxonomic scope" value="Eukaryota"/>
</dbReference>
<sequence>MSPHHSSSGGPWPPLRPSKRSKLRNGTFVIPTTGERSRRQFTLRHPPSIAGSHGGDDASDAASSYSRRGLARTFKRASQVPLESILALFKFLGTPKGRGVLKCTLAYVLGSLMTFVPPFAEFLGKPDGKHVTATITVYFHPSRTAGSMIQAVLIAFSAALYAGLISVLSMATSVLFGSVLDAPTVAFSLILIVFVGGGFGFIGWVKQRMNNPLVNVGGTLASLAIISVVTKENATFTSIWDNTKLVQVFKMLVIGITCSASVNLLLWRTSARNQLRKSMGSASTSLGDMLSYVTHCFLSGREEEFQSSEFSRAVSVYSSSYTAMTDVLRDAKFEHYFLGHERIYQLDKAVYKSIETLAQSIGGLRSAANTQFALLHESEQMSSVLTMSPGNASSPSAVLSPASPLLSRSLSNTLRSGQDRNHVLSAIHEVLDESASDSDRPGGRRHRATRSNSVPNTAYPTAKMHAFRTSSEIFELFIALLGPSMKSLAYTLSEILREPVFGSAPDYEVTINGNFRTSLLDALSLFNDSRANALNELYKIIELGRPSYSDSLKADFEEVAAACGHFSFSLQTFGEEMSKYLDVLDDLKHAAEDGRKQRTWGWLCFWRSDRTHLFSRPALPLPYEDPERENLLGPTPAPVRGIRRSQLPQGIPSTMTAHRDTYSWQAAADVNKTTMVLAQNLLRFFRRCGRDDVRFGLKVGIGAMLWAMFAFIPATRPTYAHWRGEWGLLSFMIVCSMTVGASNTTGIARFIGTLFGVSLFLINWLISGGNAIVLCALGACVAFYNFDLIVAKGKAPLGRMTLLAYNVSALYAYSLSQSVEDDDDDEGGLTPWIGEIALHRSVAVTVGIIWGLIVCRLIWPISARKKFKEGLSVLYLQMGLIWKRGPLAILLRSDCTRSYLKTGEQAALQRYASRLETLRLAAAGEFELRGPFPSAACGRILASTNRILDAFYAMSLVTQRKGHMSEGERELLLFTAKERAVLCERICHVFQVLASSLMLEYPLTESIPSITNSRDRLLAKIFHSSSSSSSSSTAPPSSSADAAARLLVQRDSSEVAVQKLGQWAKTGRIPVEERDYALLYAYALVTGQVAEELKVVEREIENLYGVLDEEVNLLE</sequence>
<evidence type="ECO:0000313" key="9">
    <source>
        <dbReference type="EnsemblFungi" id="MAPG_07444T0"/>
    </source>
</evidence>
<accession>A0A0C4E4P6</accession>
<evidence type="ECO:0000259" key="7">
    <source>
        <dbReference type="Pfam" id="PF13515"/>
    </source>
</evidence>
<dbReference type="AlphaFoldDB" id="A0A0C4E4P6"/>
<evidence type="ECO:0000256" key="4">
    <source>
        <dbReference type="ARBA" id="ARBA00023136"/>
    </source>
</evidence>
<evidence type="ECO:0000256" key="3">
    <source>
        <dbReference type="ARBA" id="ARBA00022989"/>
    </source>
</evidence>
<dbReference type="InterPro" id="IPR052430">
    <property type="entry name" value="IVT-Associated"/>
</dbReference>
<evidence type="ECO:0000256" key="5">
    <source>
        <dbReference type="SAM" id="MobiDB-lite"/>
    </source>
</evidence>
<organism evidence="9 10">
    <name type="scientific">Magnaporthiopsis poae (strain ATCC 64411 / 73-15)</name>
    <name type="common">Kentucky bluegrass fungus</name>
    <name type="synonym">Magnaporthe poae</name>
    <dbReference type="NCBI Taxonomy" id="644358"/>
    <lineage>
        <taxon>Eukaryota</taxon>
        <taxon>Fungi</taxon>
        <taxon>Dikarya</taxon>
        <taxon>Ascomycota</taxon>
        <taxon>Pezizomycotina</taxon>
        <taxon>Sordariomycetes</taxon>
        <taxon>Sordariomycetidae</taxon>
        <taxon>Magnaporthales</taxon>
        <taxon>Magnaporthaceae</taxon>
        <taxon>Magnaporthiopsis</taxon>
    </lineage>
</organism>
<name>A0A0C4E4P6_MAGP6</name>
<proteinExistence type="predicted"/>
<evidence type="ECO:0000256" key="1">
    <source>
        <dbReference type="ARBA" id="ARBA00004141"/>
    </source>
</evidence>
<evidence type="ECO:0000313" key="8">
    <source>
        <dbReference type="EMBL" id="KLU88458.1"/>
    </source>
</evidence>
<reference evidence="8" key="1">
    <citation type="submission" date="2010-05" db="EMBL/GenBank/DDBJ databases">
        <title>The Genome Sequence of Magnaporthe poae strain ATCC 64411.</title>
        <authorList>
            <consortium name="The Broad Institute Genome Sequencing Platform"/>
            <consortium name="Broad Institute Genome Sequencing Center for Infectious Disease"/>
            <person name="Ma L.-J."/>
            <person name="Dead R."/>
            <person name="Young S."/>
            <person name="Zeng Q."/>
            <person name="Koehrsen M."/>
            <person name="Alvarado L."/>
            <person name="Berlin A."/>
            <person name="Chapman S.B."/>
            <person name="Chen Z."/>
            <person name="Freedman E."/>
            <person name="Gellesch M."/>
            <person name="Goldberg J."/>
            <person name="Griggs A."/>
            <person name="Gujja S."/>
            <person name="Heilman E.R."/>
            <person name="Heiman D."/>
            <person name="Hepburn T."/>
            <person name="Howarth C."/>
            <person name="Jen D."/>
            <person name="Larson L."/>
            <person name="Mehta T."/>
            <person name="Neiman D."/>
            <person name="Pearson M."/>
            <person name="Roberts A."/>
            <person name="Saif S."/>
            <person name="Shea T."/>
            <person name="Shenoy N."/>
            <person name="Sisk P."/>
            <person name="Stolte C."/>
            <person name="Sykes S."/>
            <person name="Walk T."/>
            <person name="White J."/>
            <person name="Yandava C."/>
            <person name="Haas B."/>
            <person name="Nusbaum C."/>
            <person name="Birren B."/>
        </authorList>
    </citation>
    <scope>NUCLEOTIDE SEQUENCE</scope>
    <source>
        <strain evidence="8">ATCC 64411</strain>
    </source>
</reference>
<evidence type="ECO:0000256" key="6">
    <source>
        <dbReference type="SAM" id="Phobius"/>
    </source>
</evidence>
<feature type="transmembrane region" description="Helical" evidence="6">
    <location>
        <begin position="836"/>
        <end position="859"/>
    </location>
</feature>
<dbReference type="EMBL" id="GL876971">
    <property type="protein sequence ID" value="KLU88458.1"/>
    <property type="molecule type" value="Genomic_DNA"/>
</dbReference>
<feature type="compositionally biased region" description="Low complexity" evidence="5">
    <location>
        <begin position="1"/>
        <end position="10"/>
    </location>
</feature>
<dbReference type="EMBL" id="ADBL01001797">
    <property type="status" value="NOT_ANNOTATED_CDS"/>
    <property type="molecule type" value="Genomic_DNA"/>
</dbReference>
<dbReference type="EMBL" id="ADBL01001796">
    <property type="status" value="NOT_ANNOTATED_CDS"/>
    <property type="molecule type" value="Genomic_DNA"/>
</dbReference>
<feature type="transmembrane region" description="Helical" evidence="6">
    <location>
        <begin position="249"/>
        <end position="267"/>
    </location>
</feature>
<keyword evidence="4 6" id="KW-0472">Membrane</keyword>
<feature type="transmembrane region" description="Helical" evidence="6">
    <location>
        <begin position="185"/>
        <end position="205"/>
    </location>
</feature>
<feature type="transmembrane region" description="Helical" evidence="6">
    <location>
        <begin position="151"/>
        <end position="179"/>
    </location>
</feature>
<dbReference type="OMA" id="INEHFRH"/>
<reference evidence="10" key="2">
    <citation type="submission" date="2010-05" db="EMBL/GenBank/DDBJ databases">
        <title>The genome sequence of Magnaporthe poae strain ATCC 64411.</title>
        <authorList>
            <person name="Ma L.-J."/>
            <person name="Dead R."/>
            <person name="Young S."/>
            <person name="Zeng Q."/>
            <person name="Koehrsen M."/>
            <person name="Alvarado L."/>
            <person name="Berlin A."/>
            <person name="Chapman S.B."/>
            <person name="Chen Z."/>
            <person name="Freedman E."/>
            <person name="Gellesch M."/>
            <person name="Goldberg J."/>
            <person name="Griggs A."/>
            <person name="Gujja S."/>
            <person name="Heilman E.R."/>
            <person name="Heiman D."/>
            <person name="Hepburn T."/>
            <person name="Howarth C."/>
            <person name="Jen D."/>
            <person name="Larson L."/>
            <person name="Mehta T."/>
            <person name="Neiman D."/>
            <person name="Pearson M."/>
            <person name="Roberts A."/>
            <person name="Saif S."/>
            <person name="Shea T."/>
            <person name="Shenoy N."/>
            <person name="Sisk P."/>
            <person name="Stolte C."/>
            <person name="Sykes S."/>
            <person name="Walk T."/>
            <person name="White J."/>
            <person name="Yandava C."/>
            <person name="Haas B."/>
            <person name="Nusbaum C."/>
            <person name="Birren B."/>
        </authorList>
    </citation>
    <scope>NUCLEOTIDE SEQUENCE [LARGE SCALE GENOMIC DNA]</scope>
    <source>
        <strain evidence="10">ATCC 64411 / 73-15</strain>
    </source>
</reference>
<reference evidence="9" key="5">
    <citation type="submission" date="2015-06" db="UniProtKB">
        <authorList>
            <consortium name="EnsemblFungi"/>
        </authorList>
    </citation>
    <scope>IDENTIFICATION</scope>
    <source>
        <strain evidence="9">ATCC 64411</strain>
    </source>
</reference>
<feature type="domain" description="Integral membrane bound transporter" evidence="7">
    <location>
        <begin position="719"/>
        <end position="854"/>
    </location>
</feature>
<protein>
    <recommendedName>
        <fullName evidence="7">Integral membrane bound transporter domain-containing protein</fullName>
    </recommendedName>
</protein>
<evidence type="ECO:0000313" key="10">
    <source>
        <dbReference type="Proteomes" id="UP000011715"/>
    </source>
</evidence>
<comment type="subcellular location">
    <subcellularLocation>
        <location evidence="1">Membrane</location>
        <topology evidence="1">Multi-pass membrane protein</topology>
    </subcellularLocation>
</comment>
<feature type="transmembrane region" description="Helical" evidence="6">
    <location>
        <begin position="695"/>
        <end position="714"/>
    </location>
</feature>
<reference evidence="9" key="4">
    <citation type="journal article" date="2015" name="G3 (Bethesda)">
        <title>Genome sequences of three phytopathogenic species of the Magnaporthaceae family of fungi.</title>
        <authorList>
            <person name="Okagaki L.H."/>
            <person name="Nunes C.C."/>
            <person name="Sailsbery J."/>
            <person name="Clay B."/>
            <person name="Brown D."/>
            <person name="John T."/>
            <person name="Oh Y."/>
            <person name="Young N."/>
            <person name="Fitzgerald M."/>
            <person name="Haas B.J."/>
            <person name="Zeng Q."/>
            <person name="Young S."/>
            <person name="Adiconis X."/>
            <person name="Fan L."/>
            <person name="Levin J.Z."/>
            <person name="Mitchell T.K."/>
            <person name="Okubara P.A."/>
            <person name="Farman M.L."/>
            <person name="Kohn L.M."/>
            <person name="Birren B."/>
            <person name="Ma L.-J."/>
            <person name="Dean R.A."/>
        </authorList>
    </citation>
    <scope>NUCLEOTIDE SEQUENCE</scope>
    <source>
        <strain evidence="9">ATCC 64411 / 73-15</strain>
    </source>
</reference>
<feature type="region of interest" description="Disordered" evidence="5">
    <location>
        <begin position="1"/>
        <end position="62"/>
    </location>
</feature>
<dbReference type="InterPro" id="IPR049453">
    <property type="entry name" value="Memb_transporter_dom"/>
</dbReference>
<reference evidence="8" key="3">
    <citation type="submission" date="2011-03" db="EMBL/GenBank/DDBJ databases">
        <title>Annotation of Magnaporthe poae ATCC 64411.</title>
        <authorList>
            <person name="Ma L.-J."/>
            <person name="Dead R."/>
            <person name="Young S.K."/>
            <person name="Zeng Q."/>
            <person name="Gargeya S."/>
            <person name="Fitzgerald M."/>
            <person name="Haas B."/>
            <person name="Abouelleil A."/>
            <person name="Alvarado L."/>
            <person name="Arachchi H.M."/>
            <person name="Berlin A."/>
            <person name="Brown A."/>
            <person name="Chapman S.B."/>
            <person name="Chen Z."/>
            <person name="Dunbar C."/>
            <person name="Freedman E."/>
            <person name="Gearin G."/>
            <person name="Gellesch M."/>
            <person name="Goldberg J."/>
            <person name="Griggs A."/>
            <person name="Gujja S."/>
            <person name="Heiman D."/>
            <person name="Howarth C."/>
            <person name="Larson L."/>
            <person name="Lui A."/>
            <person name="MacDonald P.J.P."/>
            <person name="Mehta T."/>
            <person name="Montmayeur A."/>
            <person name="Murphy C."/>
            <person name="Neiman D."/>
            <person name="Pearson M."/>
            <person name="Priest M."/>
            <person name="Roberts A."/>
            <person name="Saif S."/>
            <person name="Shea T."/>
            <person name="Shenoy N."/>
            <person name="Sisk P."/>
            <person name="Stolte C."/>
            <person name="Sykes S."/>
            <person name="Yandava C."/>
            <person name="Wortman J."/>
            <person name="Nusbaum C."/>
            <person name="Birren B."/>
        </authorList>
    </citation>
    <scope>NUCLEOTIDE SEQUENCE</scope>
    <source>
        <strain evidence="8">ATCC 64411</strain>
    </source>
</reference>
<keyword evidence="2 6" id="KW-0812">Transmembrane</keyword>
<dbReference type="PANTHER" id="PTHR47804">
    <property type="entry name" value="60S RIBOSOMAL PROTEIN L19"/>
    <property type="match status" value="1"/>
</dbReference>
<evidence type="ECO:0000256" key="2">
    <source>
        <dbReference type="ARBA" id="ARBA00022692"/>
    </source>
</evidence>
<dbReference type="GO" id="GO:0016020">
    <property type="term" value="C:membrane"/>
    <property type="evidence" value="ECO:0007669"/>
    <property type="project" value="UniProtKB-SubCell"/>
</dbReference>
<feature type="region of interest" description="Disordered" evidence="5">
    <location>
        <begin position="430"/>
        <end position="458"/>
    </location>
</feature>
<dbReference type="PANTHER" id="PTHR47804:SF1">
    <property type="entry name" value="DUF2421 DOMAIN-CONTAINING PROTEIN"/>
    <property type="match status" value="1"/>
</dbReference>
<dbReference type="Pfam" id="PF13515">
    <property type="entry name" value="FUSC_2"/>
    <property type="match status" value="1"/>
</dbReference>
<dbReference type="VEuPathDB" id="FungiDB:MAPG_07444"/>
<dbReference type="Proteomes" id="UP000011715">
    <property type="component" value="Unassembled WGS sequence"/>
</dbReference>
<dbReference type="STRING" id="644358.A0A0C4E4P6"/>
<gene>
    <name evidence="8" type="ORF">MAPG_07444</name>
</gene>
<dbReference type="OrthoDB" id="68611at2759"/>